<keyword evidence="2" id="KW-1185">Reference proteome</keyword>
<evidence type="ECO:0000313" key="2">
    <source>
        <dbReference type="Proteomes" id="UP001232445"/>
    </source>
</evidence>
<dbReference type="EMBL" id="JAUSUQ010000001">
    <property type="protein sequence ID" value="MDQ0337392.1"/>
    <property type="molecule type" value="Genomic_DNA"/>
</dbReference>
<sequence length="96" mass="11329">MVRDQAEEPIRLKGQFKVKWKPFSKLPVEKNGEFKYMHVQISPQERDNRQVAAQFIQTSDAQSSREWVTGGEKVRDHRLSERHRVEKTGNFVFLNS</sequence>
<reference evidence="1 2" key="1">
    <citation type="submission" date="2023-07" db="EMBL/GenBank/DDBJ databases">
        <title>Genomic Encyclopedia of Type Strains, Phase IV (KMG-IV): sequencing the most valuable type-strain genomes for metagenomic binning, comparative biology and taxonomic classification.</title>
        <authorList>
            <person name="Goeker M."/>
        </authorList>
    </citation>
    <scope>NUCLEOTIDE SEQUENCE [LARGE SCALE GENOMIC DNA]</scope>
    <source>
        <strain evidence="1 2">DSM 17740</strain>
    </source>
</reference>
<accession>A0ABU0CML7</accession>
<organism evidence="1 2">
    <name type="scientific">Caldalkalibacillus uzonensis</name>
    <dbReference type="NCBI Taxonomy" id="353224"/>
    <lineage>
        <taxon>Bacteria</taxon>
        <taxon>Bacillati</taxon>
        <taxon>Bacillota</taxon>
        <taxon>Bacilli</taxon>
        <taxon>Bacillales</taxon>
        <taxon>Bacillaceae</taxon>
        <taxon>Caldalkalibacillus</taxon>
    </lineage>
</organism>
<protein>
    <submittedName>
        <fullName evidence="1">Uncharacterized protein</fullName>
    </submittedName>
</protein>
<name>A0ABU0CML7_9BACI</name>
<evidence type="ECO:0000313" key="1">
    <source>
        <dbReference type="EMBL" id="MDQ0337392.1"/>
    </source>
</evidence>
<proteinExistence type="predicted"/>
<comment type="caution">
    <text evidence="1">The sequence shown here is derived from an EMBL/GenBank/DDBJ whole genome shotgun (WGS) entry which is preliminary data.</text>
</comment>
<dbReference type="RefSeq" id="WP_307334468.1">
    <property type="nucleotide sequence ID" value="NZ_JAUSUQ010000001.1"/>
</dbReference>
<dbReference type="Proteomes" id="UP001232445">
    <property type="component" value="Unassembled WGS sequence"/>
</dbReference>
<gene>
    <name evidence="1" type="ORF">J2S00_000162</name>
</gene>